<organism evidence="2 3">
    <name type="scientific">Oikeobacillus pervagus</name>
    <dbReference type="NCBI Taxonomy" id="1325931"/>
    <lineage>
        <taxon>Bacteria</taxon>
        <taxon>Bacillati</taxon>
        <taxon>Bacillota</taxon>
        <taxon>Bacilli</taxon>
        <taxon>Bacillales</taxon>
        <taxon>Bacillaceae</taxon>
        <taxon>Oikeobacillus</taxon>
    </lineage>
</organism>
<keyword evidence="1" id="KW-0472">Membrane</keyword>
<keyword evidence="3" id="KW-1185">Reference proteome</keyword>
<comment type="caution">
    <text evidence="2">The sequence shown here is derived from an EMBL/GenBank/DDBJ whole genome shotgun (WGS) entry which is preliminary data.</text>
</comment>
<dbReference type="InterPro" id="IPR016785">
    <property type="entry name" value="ComGD"/>
</dbReference>
<dbReference type="NCBIfam" id="NF040982">
    <property type="entry name" value="ComGD"/>
    <property type="match status" value="1"/>
</dbReference>
<dbReference type="EMBL" id="JAUSUC010000002">
    <property type="protein sequence ID" value="MDQ0213856.1"/>
    <property type="molecule type" value="Genomic_DNA"/>
</dbReference>
<reference evidence="2" key="1">
    <citation type="submission" date="2023-07" db="EMBL/GenBank/DDBJ databases">
        <title>Genomic Encyclopedia of Type Strains, Phase IV (KMG-IV): sequencing the most valuable type-strain genomes for metagenomic binning, comparative biology and taxonomic classification.</title>
        <authorList>
            <person name="Goeker M."/>
        </authorList>
    </citation>
    <scope>NUCLEOTIDE SEQUENCE</scope>
    <source>
        <strain evidence="2">DSM 23947</strain>
    </source>
</reference>
<feature type="transmembrane region" description="Helical" evidence="1">
    <location>
        <begin position="12"/>
        <end position="30"/>
    </location>
</feature>
<gene>
    <name evidence="2" type="ORF">J2S13_000250</name>
</gene>
<keyword evidence="1" id="KW-1133">Transmembrane helix</keyword>
<sequence length="141" mass="16489">MNEKGFTMLETLMILLIISTILVVTIIPFPKLADDMEKKMFFYQLQTDIQMSQTYAITKQKRVIFAFYNDHSYKVSERESRKMILHREFPPDVEFKGGLSTIMFLPNGNTDTFGASILKYKNTVINLIFHIGKGRFYVKEE</sequence>
<evidence type="ECO:0000313" key="3">
    <source>
        <dbReference type="Proteomes" id="UP001237207"/>
    </source>
</evidence>
<accession>A0AAJ1WJ78</accession>
<evidence type="ECO:0000256" key="1">
    <source>
        <dbReference type="SAM" id="Phobius"/>
    </source>
</evidence>
<proteinExistence type="predicted"/>
<name>A0AAJ1WJ78_9BACI</name>
<evidence type="ECO:0000313" key="2">
    <source>
        <dbReference type="EMBL" id="MDQ0213856.1"/>
    </source>
</evidence>
<dbReference type="Proteomes" id="UP001237207">
    <property type="component" value="Unassembled WGS sequence"/>
</dbReference>
<dbReference type="PIRSF" id="PIRSF021292">
    <property type="entry name" value="Competence_ComGD"/>
    <property type="match status" value="1"/>
</dbReference>
<protein>
    <submittedName>
        <fullName evidence="2">Competence protein ComGD</fullName>
    </submittedName>
</protein>
<dbReference type="RefSeq" id="WP_307255853.1">
    <property type="nucleotide sequence ID" value="NZ_JAUSUC010000002.1"/>
</dbReference>
<keyword evidence="1" id="KW-0812">Transmembrane</keyword>
<dbReference type="GO" id="GO:0030420">
    <property type="term" value="P:establishment of competence for transformation"/>
    <property type="evidence" value="ECO:0007669"/>
    <property type="project" value="InterPro"/>
</dbReference>
<dbReference type="AlphaFoldDB" id="A0AAJ1WJ78"/>